<reference evidence="5 6" key="1">
    <citation type="submission" date="2017-02" db="EMBL/GenBank/DDBJ databases">
        <authorList>
            <person name="Peterson S.W."/>
        </authorList>
    </citation>
    <scope>NUCLEOTIDE SEQUENCE [LARGE SCALE GENOMIC DNA]</scope>
    <source>
        <strain evidence="5 6">ATCC 35992</strain>
    </source>
</reference>
<dbReference type="PANTHER" id="PTHR46796">
    <property type="entry name" value="HTH-TYPE TRANSCRIPTIONAL ACTIVATOR RHAS-RELATED"/>
    <property type="match status" value="1"/>
</dbReference>
<dbReference type="SMART" id="SM00342">
    <property type="entry name" value="HTH_ARAC"/>
    <property type="match status" value="1"/>
</dbReference>
<keyword evidence="3" id="KW-0804">Transcription</keyword>
<dbReference type="InterPro" id="IPR018060">
    <property type="entry name" value="HTH_AraC"/>
</dbReference>
<dbReference type="SUPFAM" id="SSF51182">
    <property type="entry name" value="RmlC-like cupins"/>
    <property type="match status" value="1"/>
</dbReference>
<dbReference type="Pfam" id="PF12833">
    <property type="entry name" value="HTH_18"/>
    <property type="match status" value="1"/>
</dbReference>
<evidence type="ECO:0000259" key="4">
    <source>
        <dbReference type="PROSITE" id="PS01124"/>
    </source>
</evidence>
<dbReference type="InterPro" id="IPR014710">
    <property type="entry name" value="RmlC-like_jellyroll"/>
</dbReference>
<keyword evidence="1" id="KW-0805">Transcription regulation</keyword>
<dbReference type="EMBL" id="FUXZ01000007">
    <property type="protein sequence ID" value="SKA66103.1"/>
    <property type="molecule type" value="Genomic_DNA"/>
</dbReference>
<dbReference type="GO" id="GO:0003700">
    <property type="term" value="F:DNA-binding transcription factor activity"/>
    <property type="evidence" value="ECO:0007669"/>
    <property type="project" value="InterPro"/>
</dbReference>
<dbReference type="InterPro" id="IPR013096">
    <property type="entry name" value="Cupin_2"/>
</dbReference>
<evidence type="ECO:0000313" key="6">
    <source>
        <dbReference type="Proteomes" id="UP000190814"/>
    </source>
</evidence>
<dbReference type="InterPro" id="IPR009057">
    <property type="entry name" value="Homeodomain-like_sf"/>
</dbReference>
<keyword evidence="6" id="KW-1185">Reference proteome</keyword>
<gene>
    <name evidence="5" type="ORF">SAMN02745111_01220</name>
</gene>
<dbReference type="SUPFAM" id="SSF46689">
    <property type="entry name" value="Homeodomain-like"/>
    <property type="match status" value="1"/>
</dbReference>
<feature type="domain" description="HTH araC/xylS-type" evidence="4">
    <location>
        <begin position="98"/>
        <end position="195"/>
    </location>
</feature>
<keyword evidence="2 5" id="KW-0238">DNA-binding</keyword>
<organism evidence="5 6">
    <name type="scientific">Eubacterium uniforme</name>
    <dbReference type="NCBI Taxonomy" id="39495"/>
    <lineage>
        <taxon>Bacteria</taxon>
        <taxon>Bacillati</taxon>
        <taxon>Bacillota</taxon>
        <taxon>Clostridia</taxon>
        <taxon>Eubacteriales</taxon>
        <taxon>Eubacteriaceae</taxon>
        <taxon>Eubacterium</taxon>
    </lineage>
</organism>
<accession>A0A1T4VMC2</accession>
<dbReference type="InterPro" id="IPR011051">
    <property type="entry name" value="RmlC_Cupin_sf"/>
</dbReference>
<dbReference type="PROSITE" id="PS01124">
    <property type="entry name" value="HTH_ARAC_FAMILY_2"/>
    <property type="match status" value="1"/>
</dbReference>
<dbReference type="InterPro" id="IPR018062">
    <property type="entry name" value="HTH_AraC-typ_CS"/>
</dbReference>
<dbReference type="RefSeq" id="WP_078766089.1">
    <property type="nucleotide sequence ID" value="NZ_FUXZ01000007.1"/>
</dbReference>
<dbReference type="PROSITE" id="PS00041">
    <property type="entry name" value="HTH_ARAC_FAMILY_1"/>
    <property type="match status" value="1"/>
</dbReference>
<dbReference type="InterPro" id="IPR050204">
    <property type="entry name" value="AraC_XylS_family_regulators"/>
</dbReference>
<dbReference type="STRING" id="39495.SAMN02745111_01220"/>
<evidence type="ECO:0000256" key="2">
    <source>
        <dbReference type="ARBA" id="ARBA00023125"/>
    </source>
</evidence>
<dbReference type="Proteomes" id="UP000190814">
    <property type="component" value="Unassembled WGS sequence"/>
</dbReference>
<dbReference type="Gene3D" id="1.10.10.60">
    <property type="entry name" value="Homeodomain-like"/>
    <property type="match status" value="2"/>
</dbReference>
<dbReference type="Pfam" id="PF07883">
    <property type="entry name" value="Cupin_2"/>
    <property type="match status" value="1"/>
</dbReference>
<evidence type="ECO:0000256" key="3">
    <source>
        <dbReference type="ARBA" id="ARBA00023163"/>
    </source>
</evidence>
<evidence type="ECO:0000313" key="5">
    <source>
        <dbReference type="EMBL" id="SKA66103.1"/>
    </source>
</evidence>
<proteinExistence type="predicted"/>
<dbReference type="Gene3D" id="2.60.120.10">
    <property type="entry name" value="Jelly Rolls"/>
    <property type="match status" value="1"/>
</dbReference>
<protein>
    <submittedName>
        <fullName evidence="5">AraC-type DNA-binding protein</fullName>
    </submittedName>
</protein>
<dbReference type="GO" id="GO:0043565">
    <property type="term" value="F:sequence-specific DNA binding"/>
    <property type="evidence" value="ECO:0007669"/>
    <property type="project" value="InterPro"/>
</dbReference>
<dbReference type="OrthoDB" id="249627at2"/>
<sequence>MKEVTYSKKNNEIECVHYQSSKKEFGPHTHANHLMVGYVESGRVCISIDGDSDIYEQGDEFKIEPNVIHEIKTVEDDVYSMMVLCIETETEVDDEYLKDLQNTILDNPENLYLIEQMAKDSQISPYHMIRKFKKAFGLTPHQFQIQSKVRKAQKLLEQNKSISEVAYESGFYDQSHLDRCFQKIVGMTPKEYQKTIENN</sequence>
<evidence type="ECO:0000256" key="1">
    <source>
        <dbReference type="ARBA" id="ARBA00023015"/>
    </source>
</evidence>
<name>A0A1T4VMC2_9FIRM</name>
<dbReference type="AlphaFoldDB" id="A0A1T4VMC2"/>